<feature type="compositionally biased region" description="Polar residues" evidence="1">
    <location>
        <begin position="272"/>
        <end position="283"/>
    </location>
</feature>
<dbReference type="EMBL" id="MU860122">
    <property type="protein sequence ID" value="KAK4237796.1"/>
    <property type="molecule type" value="Genomic_DNA"/>
</dbReference>
<dbReference type="PANTHER" id="PTHR36182">
    <property type="entry name" value="PROTEIN, PUTATIVE (AFU_ORTHOLOGUE AFUA_6G10930)-RELATED"/>
    <property type="match status" value="1"/>
</dbReference>
<feature type="signal peptide" evidence="2">
    <location>
        <begin position="1"/>
        <end position="23"/>
    </location>
</feature>
<reference evidence="3" key="1">
    <citation type="journal article" date="2023" name="Mol. Phylogenet. Evol.">
        <title>Genome-scale phylogeny and comparative genomics of the fungal order Sordariales.</title>
        <authorList>
            <person name="Hensen N."/>
            <person name="Bonometti L."/>
            <person name="Westerberg I."/>
            <person name="Brannstrom I.O."/>
            <person name="Guillou S."/>
            <person name="Cros-Aarteil S."/>
            <person name="Calhoun S."/>
            <person name="Haridas S."/>
            <person name="Kuo A."/>
            <person name="Mondo S."/>
            <person name="Pangilinan J."/>
            <person name="Riley R."/>
            <person name="LaButti K."/>
            <person name="Andreopoulos B."/>
            <person name="Lipzen A."/>
            <person name="Chen C."/>
            <person name="Yan M."/>
            <person name="Daum C."/>
            <person name="Ng V."/>
            <person name="Clum A."/>
            <person name="Steindorff A."/>
            <person name="Ohm R.A."/>
            <person name="Martin F."/>
            <person name="Silar P."/>
            <person name="Natvig D.O."/>
            <person name="Lalanne C."/>
            <person name="Gautier V."/>
            <person name="Ament-Velasquez S.L."/>
            <person name="Kruys A."/>
            <person name="Hutchinson M.I."/>
            <person name="Powell A.J."/>
            <person name="Barry K."/>
            <person name="Miller A.N."/>
            <person name="Grigoriev I.V."/>
            <person name="Debuchy R."/>
            <person name="Gladieux P."/>
            <person name="Hiltunen Thoren M."/>
            <person name="Johannesson H."/>
        </authorList>
    </citation>
    <scope>NUCLEOTIDE SEQUENCE</scope>
    <source>
        <strain evidence="3">CBS 532.94</strain>
    </source>
</reference>
<feature type="compositionally biased region" description="Gly residues" evidence="1">
    <location>
        <begin position="316"/>
        <end position="326"/>
    </location>
</feature>
<comment type="caution">
    <text evidence="3">The sequence shown here is derived from an EMBL/GenBank/DDBJ whole genome shotgun (WGS) entry which is preliminary data.</text>
</comment>
<dbReference type="Proteomes" id="UP001303760">
    <property type="component" value="Unassembled WGS sequence"/>
</dbReference>
<proteinExistence type="predicted"/>
<accession>A0AAN7H6T8</accession>
<evidence type="ECO:0000313" key="4">
    <source>
        <dbReference type="Proteomes" id="UP001303760"/>
    </source>
</evidence>
<feature type="compositionally biased region" description="Low complexity" evidence="1">
    <location>
        <begin position="290"/>
        <end position="310"/>
    </location>
</feature>
<evidence type="ECO:0000313" key="3">
    <source>
        <dbReference type="EMBL" id="KAK4237796.1"/>
    </source>
</evidence>
<feature type="compositionally biased region" description="Gly residues" evidence="1">
    <location>
        <begin position="256"/>
        <end position="265"/>
    </location>
</feature>
<evidence type="ECO:0000256" key="1">
    <source>
        <dbReference type="SAM" id="MobiDB-lite"/>
    </source>
</evidence>
<dbReference type="PANTHER" id="PTHR36182:SF2">
    <property type="entry name" value="LYTIC POLYSACCHARIDE MONOOXYGENASE"/>
    <property type="match status" value="1"/>
</dbReference>
<reference evidence="3" key="2">
    <citation type="submission" date="2023-05" db="EMBL/GenBank/DDBJ databases">
        <authorList>
            <consortium name="Lawrence Berkeley National Laboratory"/>
            <person name="Steindorff A."/>
            <person name="Hensen N."/>
            <person name="Bonometti L."/>
            <person name="Westerberg I."/>
            <person name="Brannstrom I.O."/>
            <person name="Guillou S."/>
            <person name="Cros-Aarteil S."/>
            <person name="Calhoun S."/>
            <person name="Haridas S."/>
            <person name="Kuo A."/>
            <person name="Mondo S."/>
            <person name="Pangilinan J."/>
            <person name="Riley R."/>
            <person name="Labutti K."/>
            <person name="Andreopoulos B."/>
            <person name="Lipzen A."/>
            <person name="Chen C."/>
            <person name="Yanf M."/>
            <person name="Daum C."/>
            <person name="Ng V."/>
            <person name="Clum A."/>
            <person name="Ohm R."/>
            <person name="Martin F."/>
            <person name="Silar P."/>
            <person name="Natvig D."/>
            <person name="Lalanne C."/>
            <person name="Gautier V."/>
            <person name="Ament-Velasquez S.L."/>
            <person name="Kruys A."/>
            <person name="Hutchinson M.I."/>
            <person name="Powell A.J."/>
            <person name="Barry K."/>
            <person name="Miller A.N."/>
            <person name="Grigoriev I.V."/>
            <person name="Debuchy R."/>
            <person name="Gladieux P."/>
            <person name="Thoren M.H."/>
            <person name="Johannesson H."/>
        </authorList>
    </citation>
    <scope>NUCLEOTIDE SEQUENCE</scope>
    <source>
        <strain evidence="3">CBS 532.94</strain>
    </source>
</reference>
<feature type="region of interest" description="Disordered" evidence="1">
    <location>
        <begin position="230"/>
        <end position="330"/>
    </location>
</feature>
<organism evidence="3 4">
    <name type="scientific">Achaetomium macrosporum</name>
    <dbReference type="NCBI Taxonomy" id="79813"/>
    <lineage>
        <taxon>Eukaryota</taxon>
        <taxon>Fungi</taxon>
        <taxon>Dikarya</taxon>
        <taxon>Ascomycota</taxon>
        <taxon>Pezizomycotina</taxon>
        <taxon>Sordariomycetes</taxon>
        <taxon>Sordariomycetidae</taxon>
        <taxon>Sordariales</taxon>
        <taxon>Chaetomiaceae</taxon>
        <taxon>Achaetomium</taxon>
    </lineage>
</organism>
<evidence type="ECO:0000256" key="2">
    <source>
        <dbReference type="SAM" id="SignalP"/>
    </source>
</evidence>
<evidence type="ECO:0008006" key="5">
    <source>
        <dbReference type="Google" id="ProtNLM"/>
    </source>
</evidence>
<gene>
    <name evidence="3" type="ORF">C8A03DRAFT_15681</name>
</gene>
<keyword evidence="4" id="KW-1185">Reference proteome</keyword>
<protein>
    <recommendedName>
        <fullName evidence="5">Lytic polysaccharide monooxygenase</fullName>
    </recommendedName>
</protein>
<name>A0AAN7H6T8_9PEZI</name>
<feature type="chain" id="PRO_5042914173" description="Lytic polysaccharide monooxygenase" evidence="2">
    <location>
        <begin position="24"/>
        <end position="392"/>
    </location>
</feature>
<dbReference type="AlphaFoldDB" id="A0AAN7H6T8"/>
<sequence length="392" mass="40028">MATITYTTTLAAVLGALSGVARGHMIMNTPTPYNYHGTSKLIQVNPLGESFPFPCQGTFDVVSVTQITAGTTQLVTFTGGAQHGGGSCQFGLTYDNPPSTDKSKFKTIYTLIGGCPVDAAGNLPVTGRDQDGRADSVHCGNDSGKECIRQFEIPIPKDLPSGDATFIWSWFNEIGNREMYMNCAPVTITGGRDDTTFFDELEEMFVANIPGECTTGPGILNIPNPGKYGRVLKQPTPGSEGSCPKVAGIPTFEGDSGSGSDGGSGSSCPAETATSGGASSTVVSPIPNPTAGAGTSASSSGAASSTVVTPIPTPTAGGGSGSGSGSSGRQPCSGEGSLICFSPTSFGLCDHGMAIPQPVAPGTTCTNGKIVRRRLWSAKFTTVRVNRHGDAS</sequence>
<keyword evidence="2" id="KW-0732">Signal</keyword>
<dbReference type="Gene3D" id="2.70.50.70">
    <property type="match status" value="1"/>
</dbReference>